<dbReference type="InterPro" id="IPR018389">
    <property type="entry name" value="DctP_fam"/>
</dbReference>
<accession>A0A2A6DZK4</accession>
<dbReference type="InterPro" id="IPR038404">
    <property type="entry name" value="TRAP_DctP_sf"/>
</dbReference>
<sequence length="79" mass="9015">MPKEYQDILVEESRIAGLEVSKQMEQEAEQIKQELKSKGVTIVSDVDLDAFRKAGEEAYKKLNLVEARNQVYKDIGKSQ</sequence>
<evidence type="ECO:0000313" key="2">
    <source>
        <dbReference type="EMBL" id="PDO10194.1"/>
    </source>
</evidence>
<evidence type="ECO:0000256" key="1">
    <source>
        <dbReference type="ARBA" id="ARBA00022729"/>
    </source>
</evidence>
<dbReference type="AlphaFoldDB" id="A0A2A6DZK4"/>
<dbReference type="Proteomes" id="UP000243688">
    <property type="component" value="Unassembled WGS sequence"/>
</dbReference>
<keyword evidence="1" id="KW-0732">Signal</keyword>
<dbReference type="GO" id="GO:0055085">
    <property type="term" value="P:transmembrane transport"/>
    <property type="evidence" value="ECO:0007669"/>
    <property type="project" value="InterPro"/>
</dbReference>
<comment type="caution">
    <text evidence="2">The sequence shown here is derived from an EMBL/GenBank/DDBJ whole genome shotgun (WGS) entry which is preliminary data.</text>
</comment>
<organism evidence="2 3">
    <name type="scientific">Candidatus Reconcilbacillus cellulovorans</name>
    <dbReference type="NCBI Taxonomy" id="1906605"/>
    <lineage>
        <taxon>Bacteria</taxon>
        <taxon>Bacillati</taxon>
        <taxon>Bacillota</taxon>
        <taxon>Bacilli</taxon>
        <taxon>Bacillales</taxon>
        <taxon>Paenibacillaceae</taxon>
        <taxon>Candidatus Reconcilbacillus</taxon>
    </lineage>
</organism>
<protein>
    <submittedName>
        <fullName evidence="2">Uncharacterized protein</fullName>
    </submittedName>
</protein>
<proteinExistence type="predicted"/>
<reference evidence="2 3" key="1">
    <citation type="submission" date="2016-12" db="EMBL/GenBank/DDBJ databases">
        <title>Candidatus Reconcilibacillus cellulovorans genome.</title>
        <authorList>
            <person name="Kolinko S."/>
            <person name="Wu Y.-W."/>
            <person name="Tachea F."/>
            <person name="Denzel E."/>
            <person name="Hiras J."/>
            <person name="Baecker N."/>
            <person name="Chan L.J."/>
            <person name="Eichorst S.A."/>
            <person name="Frey D."/>
            <person name="Adams P.D."/>
            <person name="Pray T."/>
            <person name="Tanjore D."/>
            <person name="Petzold C.J."/>
            <person name="Gladden J.M."/>
            <person name="Simmons B.A."/>
            <person name="Singer S.W."/>
        </authorList>
    </citation>
    <scope>NUCLEOTIDE SEQUENCE [LARGE SCALE GENOMIC DNA]</scope>
    <source>
        <strain evidence="2">JTherm</strain>
    </source>
</reference>
<dbReference type="EMBL" id="MOXJ01000018">
    <property type="protein sequence ID" value="PDO10194.1"/>
    <property type="molecule type" value="Genomic_DNA"/>
</dbReference>
<gene>
    <name evidence="2" type="ORF">BLM47_08645</name>
</gene>
<dbReference type="Pfam" id="PF03480">
    <property type="entry name" value="DctP"/>
    <property type="match status" value="1"/>
</dbReference>
<evidence type="ECO:0000313" key="3">
    <source>
        <dbReference type="Proteomes" id="UP000243688"/>
    </source>
</evidence>
<name>A0A2A6DZK4_9BACL</name>
<dbReference type="Gene3D" id="3.40.190.170">
    <property type="entry name" value="Bacterial extracellular solute-binding protein, family 7"/>
    <property type="match status" value="1"/>
</dbReference>